<evidence type="ECO:0000256" key="4">
    <source>
        <dbReference type="ARBA" id="ARBA00023134"/>
    </source>
</evidence>
<dbReference type="Proteomes" id="UP001381693">
    <property type="component" value="Unassembled WGS sequence"/>
</dbReference>
<dbReference type="AlphaFoldDB" id="A0AAN8ZQL1"/>
<protein>
    <recommendedName>
        <fullName evidence="1">dynamin GTPase</fullName>
        <ecNumber evidence="1">3.6.5.5</ecNumber>
    </recommendedName>
</protein>
<accession>A0AAN8ZQL1</accession>
<evidence type="ECO:0000259" key="6">
    <source>
        <dbReference type="PROSITE" id="PS51388"/>
    </source>
</evidence>
<reference evidence="7 8" key="1">
    <citation type="submission" date="2023-11" db="EMBL/GenBank/DDBJ databases">
        <title>Halocaridina rubra genome assembly.</title>
        <authorList>
            <person name="Smith C."/>
        </authorList>
    </citation>
    <scope>NUCLEOTIDE SEQUENCE [LARGE SCALE GENOMIC DNA]</scope>
    <source>
        <strain evidence="7">EP-1</strain>
        <tissue evidence="7">Whole</tissue>
    </source>
</reference>
<dbReference type="InterPro" id="IPR020850">
    <property type="entry name" value="GED_dom"/>
</dbReference>
<feature type="region of interest" description="Disordered" evidence="5">
    <location>
        <begin position="101"/>
        <end position="206"/>
    </location>
</feature>
<gene>
    <name evidence="7" type="primary">DNM2_3</name>
    <name evidence="7" type="ORF">SK128_018836</name>
</gene>
<dbReference type="GO" id="GO:0005525">
    <property type="term" value="F:GTP binding"/>
    <property type="evidence" value="ECO:0007669"/>
    <property type="project" value="UniProtKB-KW"/>
</dbReference>
<evidence type="ECO:0000256" key="5">
    <source>
        <dbReference type="SAM" id="MobiDB-lite"/>
    </source>
</evidence>
<organism evidence="7 8">
    <name type="scientific">Halocaridina rubra</name>
    <name type="common">Hawaiian red shrimp</name>
    <dbReference type="NCBI Taxonomy" id="373956"/>
    <lineage>
        <taxon>Eukaryota</taxon>
        <taxon>Metazoa</taxon>
        <taxon>Ecdysozoa</taxon>
        <taxon>Arthropoda</taxon>
        <taxon>Crustacea</taxon>
        <taxon>Multicrustacea</taxon>
        <taxon>Malacostraca</taxon>
        <taxon>Eumalacostraca</taxon>
        <taxon>Eucarida</taxon>
        <taxon>Decapoda</taxon>
        <taxon>Pleocyemata</taxon>
        <taxon>Caridea</taxon>
        <taxon>Atyoidea</taxon>
        <taxon>Atyidae</taxon>
        <taxon>Halocaridina</taxon>
    </lineage>
</organism>
<keyword evidence="4" id="KW-0342">GTP-binding</keyword>
<dbReference type="Gene3D" id="1.20.120.1240">
    <property type="entry name" value="Dynamin, middle domain"/>
    <property type="match status" value="1"/>
</dbReference>
<dbReference type="InterPro" id="IPR003130">
    <property type="entry name" value="GED"/>
</dbReference>
<dbReference type="PROSITE" id="PS51388">
    <property type="entry name" value="GED"/>
    <property type="match status" value="1"/>
</dbReference>
<dbReference type="GO" id="GO:0005886">
    <property type="term" value="C:plasma membrane"/>
    <property type="evidence" value="ECO:0007669"/>
    <property type="project" value="TreeGrafter"/>
</dbReference>
<evidence type="ECO:0000256" key="2">
    <source>
        <dbReference type="ARBA" id="ARBA00022741"/>
    </source>
</evidence>
<evidence type="ECO:0000313" key="7">
    <source>
        <dbReference type="EMBL" id="KAK7058713.1"/>
    </source>
</evidence>
<name>A0AAN8ZQL1_HALRR</name>
<dbReference type="GO" id="GO:0098793">
    <property type="term" value="C:presynapse"/>
    <property type="evidence" value="ECO:0007669"/>
    <property type="project" value="GOC"/>
</dbReference>
<dbReference type="SMART" id="SM00302">
    <property type="entry name" value="GED"/>
    <property type="match status" value="1"/>
</dbReference>
<keyword evidence="8" id="KW-1185">Reference proteome</keyword>
<dbReference type="GO" id="GO:0016185">
    <property type="term" value="P:synaptic vesicle budding from presynaptic endocytic zone membrane"/>
    <property type="evidence" value="ECO:0007669"/>
    <property type="project" value="TreeGrafter"/>
</dbReference>
<feature type="compositionally biased region" description="Pro residues" evidence="5">
    <location>
        <begin position="137"/>
        <end position="150"/>
    </location>
</feature>
<dbReference type="EMBL" id="JAXCGZ010021133">
    <property type="protein sequence ID" value="KAK7058713.1"/>
    <property type="molecule type" value="Genomic_DNA"/>
</dbReference>
<dbReference type="Pfam" id="PF02212">
    <property type="entry name" value="GED"/>
    <property type="match status" value="1"/>
</dbReference>
<keyword evidence="3 7" id="KW-0378">Hydrolase</keyword>
<feature type="compositionally biased region" description="Pro residues" evidence="5">
    <location>
        <begin position="177"/>
        <end position="191"/>
    </location>
</feature>
<dbReference type="GO" id="GO:0008017">
    <property type="term" value="F:microtubule binding"/>
    <property type="evidence" value="ECO:0007669"/>
    <property type="project" value="TreeGrafter"/>
</dbReference>
<comment type="caution">
    <text evidence="7">The sequence shown here is derived from an EMBL/GenBank/DDBJ whole genome shotgun (WGS) entry which is preliminary data.</text>
</comment>
<dbReference type="GO" id="GO:0005737">
    <property type="term" value="C:cytoplasm"/>
    <property type="evidence" value="ECO:0007669"/>
    <property type="project" value="TreeGrafter"/>
</dbReference>
<dbReference type="InterPro" id="IPR022812">
    <property type="entry name" value="Dynamin"/>
</dbReference>
<evidence type="ECO:0000313" key="8">
    <source>
        <dbReference type="Proteomes" id="UP001381693"/>
    </source>
</evidence>
<keyword evidence="2" id="KW-0547">Nucleotide-binding</keyword>
<dbReference type="GO" id="GO:0005874">
    <property type="term" value="C:microtubule"/>
    <property type="evidence" value="ECO:0007669"/>
    <property type="project" value="TreeGrafter"/>
</dbReference>
<dbReference type="PANTHER" id="PTHR11566">
    <property type="entry name" value="DYNAMIN"/>
    <property type="match status" value="1"/>
</dbReference>
<evidence type="ECO:0000256" key="1">
    <source>
        <dbReference type="ARBA" id="ARBA00011980"/>
    </source>
</evidence>
<dbReference type="EC" id="3.6.5.5" evidence="1"/>
<proteinExistence type="predicted"/>
<evidence type="ECO:0000256" key="3">
    <source>
        <dbReference type="ARBA" id="ARBA00022801"/>
    </source>
</evidence>
<dbReference type="GO" id="GO:0031623">
    <property type="term" value="P:receptor internalization"/>
    <property type="evidence" value="ECO:0007669"/>
    <property type="project" value="TreeGrafter"/>
</dbReference>
<dbReference type="GO" id="GO:0003924">
    <property type="term" value="F:GTPase activity"/>
    <property type="evidence" value="ECO:0007669"/>
    <property type="project" value="InterPro"/>
</dbReference>
<dbReference type="PANTHER" id="PTHR11566:SF212">
    <property type="entry name" value="DYNAMIN"/>
    <property type="match status" value="1"/>
</dbReference>
<sequence>MDPQLERQVETIRNLVDSYMKIVTKTTRDLVPKCLMHLMINNTKEFIMGELLAHLYASGDQSSMMEESPEEARKREEMLRMYHACKEALKIIGDVSMATVSTPMPPPVKDDWLSTGQESPRIGQSGPPSPGGNMRRGPPPAVSRAPPPVPGGGRPAPAIPSRPTPAPPSRQGNAGALPPPLIPSRPVPIIPPRMNDKPQIPQRPHF</sequence>
<feature type="domain" description="GED" evidence="6">
    <location>
        <begin position="9"/>
        <end position="100"/>
    </location>
</feature>
<feature type="compositionally biased region" description="Pro residues" evidence="5">
    <location>
        <begin position="157"/>
        <end position="168"/>
    </location>
</feature>